<dbReference type="OrthoDB" id="370541at2"/>
<protein>
    <submittedName>
        <fullName evidence="4">Peptigoglycan-binding protein LysM</fullName>
    </submittedName>
</protein>
<dbReference type="Proteomes" id="UP000215931">
    <property type="component" value="Unassembled WGS sequence"/>
</dbReference>
<dbReference type="InterPro" id="IPR052196">
    <property type="entry name" value="Bact_Kbp"/>
</dbReference>
<dbReference type="InterPro" id="IPR036779">
    <property type="entry name" value="LysM_dom_sf"/>
</dbReference>
<evidence type="ECO:0000256" key="1">
    <source>
        <dbReference type="SAM" id="MobiDB-lite"/>
    </source>
</evidence>
<keyword evidence="2" id="KW-0732">Signal</keyword>
<dbReference type="InterPro" id="IPR018392">
    <property type="entry name" value="LysM"/>
</dbReference>
<dbReference type="EMBL" id="NPKH01000023">
    <property type="protein sequence ID" value="PAP94105.1"/>
    <property type="molecule type" value="Genomic_DNA"/>
</dbReference>
<feature type="region of interest" description="Disordered" evidence="1">
    <location>
        <begin position="182"/>
        <end position="246"/>
    </location>
</feature>
<evidence type="ECO:0000313" key="5">
    <source>
        <dbReference type="Proteomes" id="UP000215931"/>
    </source>
</evidence>
<reference evidence="4 5" key="1">
    <citation type="submission" date="2017-08" db="EMBL/GenBank/DDBJ databases">
        <title>Mesorhizobium wenxinae sp. nov., a novel rhizobial species isolated from root nodules of chickpea (Cicer arietinum L.).</title>
        <authorList>
            <person name="Zhang J."/>
        </authorList>
    </citation>
    <scope>NUCLEOTIDE SEQUENCE [LARGE SCALE GENOMIC DNA]</scope>
    <source>
        <strain evidence="5">WYCCWR 10019</strain>
    </source>
</reference>
<dbReference type="CDD" id="cd00118">
    <property type="entry name" value="LysM"/>
    <property type="match status" value="1"/>
</dbReference>
<dbReference type="PROSITE" id="PS51782">
    <property type="entry name" value="LYSM"/>
    <property type="match status" value="1"/>
</dbReference>
<evidence type="ECO:0000256" key="2">
    <source>
        <dbReference type="SAM" id="SignalP"/>
    </source>
</evidence>
<feature type="signal peptide" evidence="2">
    <location>
        <begin position="1"/>
        <end position="19"/>
    </location>
</feature>
<dbReference type="SUPFAM" id="SSF54106">
    <property type="entry name" value="LysM domain"/>
    <property type="match status" value="1"/>
</dbReference>
<dbReference type="InterPro" id="IPR013783">
    <property type="entry name" value="Ig-like_fold"/>
</dbReference>
<feature type="compositionally biased region" description="Low complexity" evidence="1">
    <location>
        <begin position="196"/>
        <end position="237"/>
    </location>
</feature>
<dbReference type="PANTHER" id="PTHR34700">
    <property type="entry name" value="POTASSIUM BINDING PROTEIN KBP"/>
    <property type="match status" value="1"/>
</dbReference>
<dbReference type="Pfam" id="PF01476">
    <property type="entry name" value="LysM"/>
    <property type="match status" value="1"/>
</dbReference>
<dbReference type="Gene3D" id="3.10.350.10">
    <property type="entry name" value="LysM domain"/>
    <property type="match status" value="1"/>
</dbReference>
<name>A0A271KGE5_9HYPH</name>
<sequence>MTINPVKALLFAVGGSVAAAGTAYVSGALDPYLNRAPPAEVASLTPPAEKPAEPGTDGSVSPAPATDARAPAAPATADAIAPTFDIVRVEIKGSIVVAGNAAPNAKVEILNGSTVLGSTVAGADGAFAIVLDDPLKPGDYTIALRSMTGNVVTPSAQTAVVSIPQSAAGQVLAMIEEPGKASELLTVPTPEKKPEAPVGDKAAAPAAEDSAAGDPAAAAPAPGAPAATAPATAEVAPAPAPDMPVAPATPAAGPKIVVEAIEIDGNKIFVAGLADPGRKVRAYANDILLGDAKTSPDGHFLVEATRSIPVGTYTIHVDALDADGAKVLARAAVPFEREPGESVAAVAPAEQKPATPSSAAGAPAAIGAEAPAVAATSAEIPETAAPKLEHADSAVIIRRHDTLWQISRRVYGQGVRYSTIYLANQDQIRNPDRIWPGQVFKVPEKSQEGEAANLKAMGDQMTTAPTKAD</sequence>
<comment type="caution">
    <text evidence="4">The sequence shown here is derived from an EMBL/GenBank/DDBJ whole genome shotgun (WGS) entry which is preliminary data.</text>
</comment>
<evidence type="ECO:0000313" key="4">
    <source>
        <dbReference type="EMBL" id="PAP94105.1"/>
    </source>
</evidence>
<gene>
    <name evidence="4" type="ORF">CIT31_17320</name>
</gene>
<feature type="region of interest" description="Disordered" evidence="1">
    <location>
        <begin position="41"/>
        <end position="74"/>
    </location>
</feature>
<evidence type="ECO:0000259" key="3">
    <source>
        <dbReference type="PROSITE" id="PS51782"/>
    </source>
</evidence>
<keyword evidence="5" id="KW-1185">Reference proteome</keyword>
<dbReference type="RefSeq" id="WP_095519628.1">
    <property type="nucleotide sequence ID" value="NZ_NPKH01000023.1"/>
</dbReference>
<feature type="chain" id="PRO_5012379796" evidence="2">
    <location>
        <begin position="20"/>
        <end position="469"/>
    </location>
</feature>
<organism evidence="4 5">
    <name type="scientific">Mesorhizobium wenxiniae</name>
    <dbReference type="NCBI Taxonomy" id="2014805"/>
    <lineage>
        <taxon>Bacteria</taxon>
        <taxon>Pseudomonadati</taxon>
        <taxon>Pseudomonadota</taxon>
        <taxon>Alphaproteobacteria</taxon>
        <taxon>Hyphomicrobiales</taxon>
        <taxon>Phyllobacteriaceae</taxon>
        <taxon>Mesorhizobium</taxon>
    </lineage>
</organism>
<dbReference type="AlphaFoldDB" id="A0A271KGE5"/>
<dbReference type="Gene3D" id="2.60.40.10">
    <property type="entry name" value="Immunoglobulins"/>
    <property type="match status" value="1"/>
</dbReference>
<proteinExistence type="predicted"/>
<accession>A0A271KGE5</accession>
<feature type="domain" description="LysM" evidence="3">
    <location>
        <begin position="393"/>
        <end position="442"/>
    </location>
</feature>
<feature type="compositionally biased region" description="Low complexity" evidence="1">
    <location>
        <begin position="62"/>
        <end position="74"/>
    </location>
</feature>
<dbReference type="PANTHER" id="PTHR34700:SF4">
    <property type="entry name" value="PHAGE-LIKE ELEMENT PBSX PROTEIN XKDP"/>
    <property type="match status" value="1"/>
</dbReference>
<dbReference type="SMART" id="SM00257">
    <property type="entry name" value="LysM"/>
    <property type="match status" value="1"/>
</dbReference>